<keyword evidence="2" id="KW-1185">Reference proteome</keyword>
<dbReference type="Gramene" id="TKW29221">
    <property type="protein sequence ID" value="TKW29221"/>
    <property type="gene ID" value="SEVIR_3G381666v2"/>
</dbReference>
<dbReference type="EMBL" id="CM016554">
    <property type="protein sequence ID" value="TKW29221.1"/>
    <property type="molecule type" value="Genomic_DNA"/>
</dbReference>
<organism evidence="1 2">
    <name type="scientific">Setaria viridis</name>
    <name type="common">Green bristlegrass</name>
    <name type="synonym">Setaria italica subsp. viridis</name>
    <dbReference type="NCBI Taxonomy" id="4556"/>
    <lineage>
        <taxon>Eukaryota</taxon>
        <taxon>Viridiplantae</taxon>
        <taxon>Streptophyta</taxon>
        <taxon>Embryophyta</taxon>
        <taxon>Tracheophyta</taxon>
        <taxon>Spermatophyta</taxon>
        <taxon>Magnoliopsida</taxon>
        <taxon>Liliopsida</taxon>
        <taxon>Poales</taxon>
        <taxon>Poaceae</taxon>
        <taxon>PACMAD clade</taxon>
        <taxon>Panicoideae</taxon>
        <taxon>Panicodae</taxon>
        <taxon>Paniceae</taxon>
        <taxon>Cenchrinae</taxon>
        <taxon>Setaria</taxon>
    </lineage>
</organism>
<name>A0A4U6VHY3_SETVI</name>
<dbReference type="AlphaFoldDB" id="A0A4U6VHY3"/>
<evidence type="ECO:0000313" key="1">
    <source>
        <dbReference type="EMBL" id="TKW29221.1"/>
    </source>
</evidence>
<evidence type="ECO:0000313" key="2">
    <source>
        <dbReference type="Proteomes" id="UP000298652"/>
    </source>
</evidence>
<protein>
    <submittedName>
        <fullName evidence="1">Uncharacterized protein</fullName>
    </submittedName>
</protein>
<dbReference type="Proteomes" id="UP000298652">
    <property type="component" value="Chromosome 3"/>
</dbReference>
<accession>A0A4U6VHY3</accession>
<gene>
    <name evidence="1" type="ORF">SEVIR_3G381666v2</name>
</gene>
<proteinExistence type="predicted"/>
<sequence>MSTERATWSYTYEKGLVDILKELTNVPMFKTLILLP</sequence>
<reference evidence="1" key="1">
    <citation type="submission" date="2019-03" db="EMBL/GenBank/DDBJ databases">
        <title>WGS assembly of Setaria viridis.</title>
        <authorList>
            <person name="Huang P."/>
            <person name="Jenkins J."/>
            <person name="Grimwood J."/>
            <person name="Barry K."/>
            <person name="Healey A."/>
            <person name="Mamidi S."/>
            <person name="Sreedasyam A."/>
            <person name="Shu S."/>
            <person name="Feldman M."/>
            <person name="Wu J."/>
            <person name="Yu Y."/>
            <person name="Chen C."/>
            <person name="Johnson J."/>
            <person name="Rokhsar D."/>
            <person name="Baxter I."/>
            <person name="Schmutz J."/>
            <person name="Brutnell T."/>
            <person name="Kellogg E."/>
        </authorList>
    </citation>
    <scope>NUCLEOTIDE SEQUENCE [LARGE SCALE GENOMIC DNA]</scope>
</reference>